<dbReference type="Gene3D" id="2.60.40.640">
    <property type="match status" value="2"/>
</dbReference>
<dbReference type="SUPFAM" id="SSF81296">
    <property type="entry name" value="E set domains"/>
    <property type="match status" value="2"/>
</dbReference>
<dbReference type="PANTHER" id="PTHR11188">
    <property type="entry name" value="ARRESTIN DOMAIN CONTAINING PROTEIN"/>
    <property type="match status" value="1"/>
</dbReference>
<dbReference type="InterPro" id="IPR011021">
    <property type="entry name" value="Arrestin-like_N"/>
</dbReference>
<dbReference type="GO" id="GO:0005737">
    <property type="term" value="C:cytoplasm"/>
    <property type="evidence" value="ECO:0007669"/>
    <property type="project" value="TreeGrafter"/>
</dbReference>
<dbReference type="InterPro" id="IPR011022">
    <property type="entry name" value="Arrestin_C-like"/>
</dbReference>
<sequence>MGIENFQILLDNPTGVYYGGAAVSGKVQFQLNQPKTIRGVKINFVGEANTSFQGTRDVRRREGDHYVRRTEVVTFRASEEYFSTKYNLVGSSNSEMDLMPGDYVYPFTTTLPPALPSSFESEYGHVRYYVKAKVDVPWAVDDKVIKTFSISTPIDLNYIAEAKEPIKRLVEKTFCCLWCRSGPLTIILNLPFIGFVPGQNIPMTLEVDNASNVDVDNVVIKLQKLMRWRAHVPESRTEEGTADLLELALGPVAGKDSRTFSQQFSVPVISVFNLQQCSIIDCEYKFKVRAETSGCHSNLTQEVPVFLGTVPLHAVQTSETLQQSYNPSMPMVQPSFNPSMPMVQPSFNPSMPTIQPSFNPSMPTVQPSFNPSMPTVQPSFNPSMPFPQNLMDSETSQNSALNPSMPNLQTSPYPAMQLPQSLPYPSMPMPQIPPNSEVPLPQPFFNPSSMPLFNPSVPSP</sequence>
<reference evidence="5" key="1">
    <citation type="submission" date="2015-11" db="EMBL/GenBank/DDBJ databases">
        <title>De novo transcriptome assembly of four potential Pierce s Disease insect vectors from Arizona vineyards.</title>
        <authorList>
            <person name="Tassone E.E."/>
        </authorList>
    </citation>
    <scope>NUCLEOTIDE SEQUENCE</scope>
</reference>
<organism evidence="5">
    <name type="scientific">Graphocephala atropunctata</name>
    <dbReference type="NCBI Taxonomy" id="36148"/>
    <lineage>
        <taxon>Eukaryota</taxon>
        <taxon>Metazoa</taxon>
        <taxon>Ecdysozoa</taxon>
        <taxon>Arthropoda</taxon>
        <taxon>Hexapoda</taxon>
        <taxon>Insecta</taxon>
        <taxon>Pterygota</taxon>
        <taxon>Neoptera</taxon>
        <taxon>Paraneoptera</taxon>
        <taxon>Hemiptera</taxon>
        <taxon>Auchenorrhyncha</taxon>
        <taxon>Membracoidea</taxon>
        <taxon>Cicadellidae</taxon>
        <taxon>Cicadellinae</taxon>
        <taxon>Cicadellini</taxon>
        <taxon>Graphocephala</taxon>
    </lineage>
</organism>
<evidence type="ECO:0000259" key="4">
    <source>
        <dbReference type="SMART" id="SM01017"/>
    </source>
</evidence>
<dbReference type="InterPro" id="IPR014756">
    <property type="entry name" value="Ig_E-set"/>
</dbReference>
<evidence type="ECO:0000256" key="3">
    <source>
        <dbReference type="SAM" id="MobiDB-lite"/>
    </source>
</evidence>
<protein>
    <recommendedName>
        <fullName evidence="4">Arrestin C-terminal-like domain-containing protein</fullName>
    </recommendedName>
</protein>
<dbReference type="EMBL" id="GEBQ01028734">
    <property type="protein sequence ID" value="JAT11243.1"/>
    <property type="molecule type" value="Transcribed_RNA"/>
</dbReference>
<dbReference type="Pfam" id="PF02752">
    <property type="entry name" value="Arrestin_C"/>
    <property type="match status" value="1"/>
</dbReference>
<dbReference type="AlphaFoldDB" id="A0A1B6KIH6"/>
<gene>
    <name evidence="5" type="ORF">g.28995</name>
</gene>
<dbReference type="InterPro" id="IPR050357">
    <property type="entry name" value="Arrestin_domain-protein"/>
</dbReference>
<feature type="region of interest" description="Disordered" evidence="3">
    <location>
        <begin position="418"/>
        <end position="460"/>
    </location>
</feature>
<name>A0A1B6KIH6_9HEMI</name>
<keyword evidence="2" id="KW-0716">Sensory transduction</keyword>
<accession>A0A1B6KIH6</accession>
<feature type="non-terminal residue" evidence="5">
    <location>
        <position position="460"/>
    </location>
</feature>
<dbReference type="SMART" id="SM01017">
    <property type="entry name" value="Arrestin_C"/>
    <property type="match status" value="1"/>
</dbReference>
<feature type="domain" description="Arrestin C-terminal-like" evidence="4">
    <location>
        <begin position="180"/>
        <end position="312"/>
    </location>
</feature>
<dbReference type="GO" id="GO:0015031">
    <property type="term" value="P:protein transport"/>
    <property type="evidence" value="ECO:0007669"/>
    <property type="project" value="TreeGrafter"/>
</dbReference>
<evidence type="ECO:0000256" key="2">
    <source>
        <dbReference type="ARBA" id="ARBA00022606"/>
    </source>
</evidence>
<dbReference type="InterPro" id="IPR014752">
    <property type="entry name" value="Arrestin-like_C"/>
</dbReference>
<evidence type="ECO:0000256" key="1">
    <source>
        <dbReference type="ARBA" id="ARBA00005298"/>
    </source>
</evidence>
<comment type="similarity">
    <text evidence="1">Belongs to the arrestin family.</text>
</comment>
<evidence type="ECO:0000313" key="5">
    <source>
        <dbReference type="EMBL" id="JAT11243.1"/>
    </source>
</evidence>
<dbReference type="Pfam" id="PF00339">
    <property type="entry name" value="Arrestin_N"/>
    <property type="match status" value="1"/>
</dbReference>
<dbReference type="PANTHER" id="PTHR11188:SF176">
    <property type="entry name" value="ARRESTIN DOMAIN-CONTAINING PROTEIN 1"/>
    <property type="match status" value="1"/>
</dbReference>
<proteinExistence type="inferred from homology"/>